<feature type="signal peptide" evidence="5">
    <location>
        <begin position="1"/>
        <end position="29"/>
    </location>
</feature>
<evidence type="ECO:0000313" key="8">
    <source>
        <dbReference type="Proteomes" id="UP000305267"/>
    </source>
</evidence>
<evidence type="ECO:0000256" key="3">
    <source>
        <dbReference type="ARBA" id="ARBA00022729"/>
    </source>
</evidence>
<keyword evidence="2" id="KW-0813">Transport</keyword>
<dbReference type="PRINTS" id="PR00337">
    <property type="entry name" value="LEUILEVALBP"/>
</dbReference>
<name>A0A5C4LHW8_9HYPH</name>
<dbReference type="GO" id="GO:0006865">
    <property type="term" value="P:amino acid transport"/>
    <property type="evidence" value="ECO:0007669"/>
    <property type="project" value="UniProtKB-KW"/>
</dbReference>
<dbReference type="EMBL" id="VDDA01000005">
    <property type="protein sequence ID" value="TNC12930.1"/>
    <property type="molecule type" value="Genomic_DNA"/>
</dbReference>
<evidence type="ECO:0000256" key="4">
    <source>
        <dbReference type="ARBA" id="ARBA00022970"/>
    </source>
</evidence>
<keyword evidence="4" id="KW-0029">Amino-acid transport</keyword>
<evidence type="ECO:0000313" key="7">
    <source>
        <dbReference type="EMBL" id="TNC12930.1"/>
    </source>
</evidence>
<evidence type="ECO:0000259" key="6">
    <source>
        <dbReference type="Pfam" id="PF13458"/>
    </source>
</evidence>
<dbReference type="Proteomes" id="UP000305267">
    <property type="component" value="Unassembled WGS sequence"/>
</dbReference>
<comment type="caution">
    <text evidence="7">The sequence shown here is derived from an EMBL/GenBank/DDBJ whole genome shotgun (WGS) entry which is preliminary data.</text>
</comment>
<dbReference type="InterPro" id="IPR051010">
    <property type="entry name" value="BCAA_transport"/>
</dbReference>
<dbReference type="Gene3D" id="3.40.50.2300">
    <property type="match status" value="2"/>
</dbReference>
<accession>A0A5C4LHW8</accession>
<feature type="domain" description="Leucine-binding protein" evidence="6">
    <location>
        <begin position="32"/>
        <end position="385"/>
    </location>
</feature>
<dbReference type="RefSeq" id="WP_139036468.1">
    <property type="nucleotide sequence ID" value="NZ_VDDA01000005.1"/>
</dbReference>
<keyword evidence="8" id="KW-1185">Reference proteome</keyword>
<sequence>MTATGKTAGGAVGGAVMAACLLAAPGARAAEIVLGFSMAKTGPYVSLANTNEVAVDMAVAEINAKGGVGGHTLRLVKFDTGGDPKQAALAVRRFAEDDKAMAVIGPFSSSEVRVAFPAGERLGIVQMSMSSSAPNLTKGFSYAFRNTRDEGKVIDQVLATLKDKKLPSASGAIAYATDDVVSKSIGTAVLPGLMAKYEIPVKGSVDFQYNAFDLSPQVSRLAQMQADVIGLGAPPEAAVNLAKEMKRQGVKGRLVGGTTIADPELPRRMEGAGEALTIGTTFFPVLNARTQAFAKAFGERTKAAGIARHEPNQQDAAAYDIVYLLAEAASRAKVTAESSKLAAERTAVRDALASLKDFDALEGSISFGEDRDAIKPIYVVEVKDGTWALLDTRKVD</sequence>
<dbReference type="InterPro" id="IPR000709">
    <property type="entry name" value="Leu_Ile_Val-bd"/>
</dbReference>
<dbReference type="SUPFAM" id="SSF53822">
    <property type="entry name" value="Periplasmic binding protein-like I"/>
    <property type="match status" value="1"/>
</dbReference>
<dbReference type="AlphaFoldDB" id="A0A5C4LHW8"/>
<evidence type="ECO:0000256" key="1">
    <source>
        <dbReference type="ARBA" id="ARBA00010062"/>
    </source>
</evidence>
<dbReference type="InterPro" id="IPR028081">
    <property type="entry name" value="Leu-bd"/>
</dbReference>
<organism evidence="7 8">
    <name type="scientific">Methylobacterium terricola</name>
    <dbReference type="NCBI Taxonomy" id="2583531"/>
    <lineage>
        <taxon>Bacteria</taxon>
        <taxon>Pseudomonadati</taxon>
        <taxon>Pseudomonadota</taxon>
        <taxon>Alphaproteobacteria</taxon>
        <taxon>Hyphomicrobiales</taxon>
        <taxon>Methylobacteriaceae</taxon>
        <taxon>Methylobacterium</taxon>
    </lineage>
</organism>
<comment type="similarity">
    <text evidence="1">Belongs to the leucine-binding protein family.</text>
</comment>
<dbReference type="InterPro" id="IPR028082">
    <property type="entry name" value="Peripla_BP_I"/>
</dbReference>
<proteinExistence type="inferred from homology"/>
<protein>
    <submittedName>
        <fullName evidence="7">ABC transporter substrate-binding protein</fullName>
    </submittedName>
</protein>
<dbReference type="OrthoDB" id="9791590at2"/>
<keyword evidence="3 5" id="KW-0732">Signal</keyword>
<evidence type="ECO:0000256" key="2">
    <source>
        <dbReference type="ARBA" id="ARBA00022448"/>
    </source>
</evidence>
<dbReference type="Pfam" id="PF13458">
    <property type="entry name" value="Peripla_BP_6"/>
    <property type="match status" value="1"/>
</dbReference>
<dbReference type="PANTHER" id="PTHR30483:SF6">
    <property type="entry name" value="PERIPLASMIC BINDING PROTEIN OF ABC TRANSPORTER FOR NATURAL AMINO ACIDS"/>
    <property type="match status" value="1"/>
</dbReference>
<dbReference type="PANTHER" id="PTHR30483">
    <property type="entry name" value="LEUCINE-SPECIFIC-BINDING PROTEIN"/>
    <property type="match status" value="1"/>
</dbReference>
<dbReference type="PROSITE" id="PS51257">
    <property type="entry name" value="PROKAR_LIPOPROTEIN"/>
    <property type="match status" value="1"/>
</dbReference>
<evidence type="ECO:0000256" key="5">
    <source>
        <dbReference type="SAM" id="SignalP"/>
    </source>
</evidence>
<feature type="chain" id="PRO_5022711795" evidence="5">
    <location>
        <begin position="30"/>
        <end position="396"/>
    </location>
</feature>
<reference evidence="7 8" key="1">
    <citation type="submission" date="2019-06" db="EMBL/GenBank/DDBJ databases">
        <title>Genome of Methylobacterium sp. 17Sr1-39.</title>
        <authorList>
            <person name="Seo T."/>
        </authorList>
    </citation>
    <scope>NUCLEOTIDE SEQUENCE [LARGE SCALE GENOMIC DNA]</scope>
    <source>
        <strain evidence="7 8">17Sr1-39</strain>
    </source>
</reference>
<gene>
    <name evidence="7" type="ORF">FF100_14870</name>
</gene>